<dbReference type="SUPFAM" id="SSF47336">
    <property type="entry name" value="ACP-like"/>
    <property type="match status" value="3"/>
</dbReference>
<dbReference type="Gene3D" id="3.40.50.980">
    <property type="match status" value="6"/>
</dbReference>
<feature type="region of interest" description="Disordered" evidence="4">
    <location>
        <begin position="814"/>
        <end position="840"/>
    </location>
</feature>
<dbReference type="InterPro" id="IPR025110">
    <property type="entry name" value="AMP-bd_C"/>
</dbReference>
<dbReference type="InterPro" id="IPR023213">
    <property type="entry name" value="CAT-like_dom_sf"/>
</dbReference>
<evidence type="ECO:0000259" key="5">
    <source>
        <dbReference type="PROSITE" id="PS50075"/>
    </source>
</evidence>
<feature type="compositionally biased region" description="Basic and acidic residues" evidence="4">
    <location>
        <begin position="815"/>
        <end position="824"/>
    </location>
</feature>
<dbReference type="InterPro" id="IPR010060">
    <property type="entry name" value="NRPS_synth"/>
</dbReference>
<dbReference type="Pfam" id="PF00501">
    <property type="entry name" value="AMP-binding"/>
    <property type="match status" value="3"/>
</dbReference>
<feature type="compositionally biased region" description="Polar residues" evidence="4">
    <location>
        <begin position="829"/>
        <end position="840"/>
    </location>
</feature>
<dbReference type="InterPro" id="IPR045851">
    <property type="entry name" value="AMP-bd_C_sf"/>
</dbReference>
<dbReference type="InterPro" id="IPR010071">
    <property type="entry name" value="AA_adenyl_dom"/>
</dbReference>
<dbReference type="SMART" id="SM00823">
    <property type="entry name" value="PKS_PP"/>
    <property type="match status" value="3"/>
</dbReference>
<dbReference type="Gene3D" id="2.30.38.10">
    <property type="entry name" value="Luciferase, Domain 3"/>
    <property type="match status" value="2"/>
</dbReference>
<reference evidence="6 7" key="1">
    <citation type="submission" date="2016-10" db="EMBL/GenBank/DDBJ databases">
        <authorList>
            <person name="Varghese N."/>
            <person name="Submissions S."/>
        </authorList>
    </citation>
    <scope>NUCLEOTIDE SEQUENCE [LARGE SCALE GENOMIC DNA]</scope>
    <source>
        <strain evidence="6 7">DSM 14939</strain>
    </source>
</reference>
<comment type="cofactor">
    <cofactor evidence="1">
        <name>pantetheine 4'-phosphate</name>
        <dbReference type="ChEBI" id="CHEBI:47942"/>
    </cofactor>
</comment>
<dbReference type="NCBIfam" id="NF003417">
    <property type="entry name" value="PRK04813.1"/>
    <property type="match status" value="4"/>
</dbReference>
<comment type="caution">
    <text evidence="6">The sequence shown here is derived from an EMBL/GenBank/DDBJ whole genome shotgun (WGS) entry which is preliminary data.</text>
</comment>
<dbReference type="PROSITE" id="PS00012">
    <property type="entry name" value="PHOSPHOPANTETHEINE"/>
    <property type="match status" value="3"/>
</dbReference>
<gene>
    <name evidence="6" type="ORF">SAMN05216596_101138</name>
</gene>
<dbReference type="PROSITE" id="PS00455">
    <property type="entry name" value="AMP_BINDING"/>
    <property type="match status" value="3"/>
</dbReference>
<proteinExistence type="predicted"/>
<feature type="domain" description="Carrier" evidence="5">
    <location>
        <begin position="3596"/>
        <end position="3671"/>
    </location>
</feature>
<dbReference type="Gene3D" id="3.40.50.12780">
    <property type="entry name" value="N-terminal domain of ligase-like"/>
    <property type="match status" value="1"/>
</dbReference>
<dbReference type="InterPro" id="IPR001242">
    <property type="entry name" value="Condensation_dom"/>
</dbReference>
<dbReference type="EMBL" id="FNJH01000001">
    <property type="protein sequence ID" value="SDO36782.1"/>
    <property type="molecule type" value="Genomic_DNA"/>
</dbReference>
<dbReference type="CDD" id="cd19534">
    <property type="entry name" value="E_NRPS"/>
    <property type="match status" value="1"/>
</dbReference>
<dbReference type="Proteomes" id="UP000183042">
    <property type="component" value="Unassembled WGS sequence"/>
</dbReference>
<sequence>MTATTAARIAKRFVGLSLEQRQQFLTRLRQEGKDFSLLPVPVSRHDVSAIPLSFAQQRLLFLWQLDPSSDAYKMTTGLRLHGTLNESALRRAFDHLIERHEVLRTVFHTDGDQAQQVLLHDQAVALESIDLAGLTDGELRDAELALQVATVTGQPFDLRTGPLLRAHLFRLTEDEHVLVVSMHHIVSDGWSMDVMIQEFVHCYQAYCEGREPALPELPLQYADYAIWQRSWLEAGEGARQLEYWRNRLGNEQPLLDAAPDFPRPATQSYQGEHLRFDFGVDLSRRLNAFARTQGMTLFMLVLAGFSLFLSRKAGQRDIRIGVPNANRGRAETEGLIGFFINTQVLRCQVDERLSYLDLLAQIRDTSFGAQAHQDVPFEQLVDQLAPERSLGHNPLFQAKFNQNVVLKQKTTLRLAGLEVSEYAFDKQGAHFDLALDITDDGTLIHGDMAYASDLYRRTSVEGFIPELLALFETLLDAPQAPLFSLAALTVEPKRDAREPAPHMLQLWDRQVERQPHAQAARCLDRTLTTLQLEQAANQLAHQLVRMGISEGQPVAVLMERSLDWLTAVLAIFKAGGVYMPLDVKAPDARLQQMLVNAQARVLLCAEGDVRQTSLGVAGCQGLAWTPALWQDLPVSRPDSLPSGDSAAYVIHTSGSTGQAKGVLVSQSALAGYLRGLLEQLQLAPDASMALVSTIAADLGHTVLFGALCSGRTLHVLTEALGFDPDVFAAYMVEHQVGVLKIVPGHLAALLQAGRPADVLPQHALIVGGEACSPALVEQIRQLKPGCRVINHYGPSETTVGVLTHEVAMSSCGSELTREEADTGLRNRSAGPSLSRASSLPQVPCFPQSTAHSGGTLRSVPVGTPLPGASAYVLDDVLNPVGTQVAGELYIGGDSVALGYIGQPALTAERFVPDPFAQDGTRVYRSGDRMRRNHQGLLEFIGRADDQVKVRGYRVEPAEVARVLLGLASVAQVSVLALPIDDDQTRLQLVAYCVAAGGADLSVDSLREQLTARLPDYMVPAQIMLLDSLPLTANGKLDKRALPKPGVVKQRYTAPVGEIEEKLAAVWADVLKLEQVGSTDNFFELGGDSILSLQIIARAKRQGIKLSPKQLFEKQTIGQLASVAKLIQKKPAAVAEHISGSLPLLPIQARFFELDIPERQHWNQALMLKPLQTLEAIHLQSALTALVEQHDALRLGFTQQNGHWHATFGALNTRELLWTHELDSIERLPELATEAQRSLDLKDGPLLRAVLINLPQGEQRLLLVIHHLLVDGVSWRVLLEDLQQAYLALAQGEPVALAAKTTSLKRWAEQLQAYATGETLAAERDYWLQALQRADQPLPRDKPEGTMRNRDAAHASSWLSRDLTHKLLKVAPAAYRTQVNDLLLTALAQVLCEWSQQPSVLIQLEGHGREDLFDDTDLSRTVGWFSSLFPVRLTPQIAPGASLCGIKEQLRAVPHKGIGYGMLRYTGEASFAQQLAALPQARVTFNYLGQFDGSFNAREAALFVPSADSAGAALCEDGPLGNWLSLNGQVFDGQLQLDWSFSREVYHASTIDTLARRYEQALTTLIEHCTAGHQGVTPSDFPLAQLTQAQLDGLPIAAGQIDDIYPLSPMQQGMLFHSLFDEGAGNYINQLRVNIRGLDVPRFRNAWQAALDHHDVLRSCFVSQREQSLQVVQRQVEVPFVELDARRQPESWLDDWVQADRQQGFDLAQGPLLRLAVLRTADDVWHLVYTSHHILMDGWSSSRLLGEVLQRYSGQVPPKQAGRYRDYIQWLQAQEADASERFWSAELAELDEPTRLLQAFRSSAEGQGYGDYIQLIDSDGTRRLSDFAREQRVTLNTLLQSAWLLLLQRYTGQSSVTFGATVAGRPAELPGVEEQLGLFINTLPVIASPRAEQTVADWVQQVQAKNLALREHEHTPLYDIQRWARNSGEALFDNILVFENYPVSEALQRAPDGLAFSDLRNQEQAHYPLTLVVEANEVLSVRFSYDRQHFSAEGILQLAAHFDHLLQSLCASATTRLGELALPTAWTQSVQRYPSEHCAHQRIEAQAERNPQAIALSFGDEQLSYQQLNQRANQLAHKLREQGVGPDVRVGLAAERGLEMIVGMLAILKAGGAYVPLDPDYPQDRLSFLMHDSGIQLLLTQTSLLDKLPIPEQVQTLDLADALNGYSTENPLNQTAPDNLAYVIYTSGSTGKPKGTLLAHRNLMRLFAATDDWFKFSEKDVWTLFHSFAFDFSVWEIFGALLNGGRLVIVPREVTRSPEDFHALLVEQQVTVLNQTPSAFKQLMRVACDSPVPMSLQKIIFGGEALDVASLKPWFERFGDQTPQLINMYGITETTVHVTYRPITLADTQNPASPIGEAIPDLSWYVLDADFNPVAQGCSGELHIGHAGLARGYHNRAALTAERFVPDPFSNDGGRLYRTGDLARYRAGGMIDYAGRIDHQVKIRGFRIELGEIEARLQAYPAVREVSVLALDGQLAAYLVPTEADQDQQSLREMLKSELRAHLPDYMVPTHFIVLDSMPLTANGKLDRKALPAPDASQLQATYSAPQGELEQQLAAIWADVLKVERVGRSDNFFELGGHSLLATQVISRIRQQLDVELSLRDLFEARDLAAFALAAGAGHGNDAPRFIKADRTQPLGLSYAQQRQWFLWQLDPENTAYIIPAALRLRGSLDIAALEHSFSALIARHETLRTTFRQQGDQALQIVHPPRALTLSVESVPSGQSLEACVQQEMQRPFDLEQGPLLRVRLLNLNTDEHVLILTQHHIVSDGWSMPIMIDELVRLYKGYSQGREVSLTALNLQYADYALWQRTWMEAGEQARQLDYWKQQLGDQQPILELPADYPRPVVQSHAGARLAVQLEPALIDGLKQVARQQGVTLFMLLLASFQSLLHRHSGQSDIRVGVPIANRNRAETEGLIGFFVNTQVLRAEFDVHTTFNELLQQVKHTALQAQAHQELPFEQLVEALQPQRSLSHSPLFQVMFNHQSQASADVRALPGLQVEALLPDSYPAQFDLTLNTAEHDGGLSAGLTYATALFDPRTIERMAGHWLALLQAICANAAQRIAEVPMLDMAERQQIVHDWNATAADFPNEDCLHSLIEAQVRATPDAPALIFAAEQLSYAQLNARANQLAHRLCESGVGPDVLVGICVERSLELVIALLAIIKAGGAYVPLDPDYPEDRLAYMMQDSGIGLLLTQTALLQRLPVARQVQSLCLDQDGDWLEGYSTANPVNFSHPLNLAYVIYTSGSTGKPKGAGNSHRALVNRLHWMQKAYCLDGSDTVLQKTPFSFDVSVWEFFWPLMTGARLAVALPGDHRDPERLVQTIREHQVTTLHFVPSMLQAFMTHPQVESCNTLRRVVCSGEALPAELAAQVLKRLPQAGLYNLYGPTEAAIDVTHWTCTTDEVLSVPIGRPIDNLKTHILDDGLLPAAQGVAAELYLGGVGLARGYHNRAALTAERFVPDPFDEQGGGRLYRSGDLARYRDAGVIDYAGRIDHQVKIRGLRIELGEIEASLLEHDSVHEAVVIDVDCPSGKQLAAYLVVEHHDDQLRDALKACLKASLPDYMVPTHFIILDRMPLSANGKLDRKALPKPDASQLQRQYVAPCTEQEQQMAAIWADVLKVERVGLSDDFFELGGHSLLATQLISRIHTGLGIDIPLRLIFEKPQLSEFIQAFADSGLSLTEDGLSDIEKMMNEMAGI</sequence>
<dbReference type="Pfam" id="PF13193">
    <property type="entry name" value="AMP-binding_C"/>
    <property type="match status" value="3"/>
</dbReference>
<dbReference type="InterPro" id="IPR000873">
    <property type="entry name" value="AMP-dep_synth/lig_dom"/>
</dbReference>
<dbReference type="InterPro" id="IPR009081">
    <property type="entry name" value="PP-bd_ACP"/>
</dbReference>
<dbReference type="Gene3D" id="3.30.300.30">
    <property type="match status" value="3"/>
</dbReference>
<keyword evidence="3" id="KW-0597">Phosphoprotein</keyword>
<dbReference type="Pfam" id="PF00668">
    <property type="entry name" value="Condensation"/>
    <property type="match status" value="4"/>
</dbReference>
<dbReference type="NCBIfam" id="TIGR01720">
    <property type="entry name" value="NRPS-para261"/>
    <property type="match status" value="1"/>
</dbReference>
<dbReference type="CDD" id="cd05930">
    <property type="entry name" value="A_NRPS"/>
    <property type="match status" value="1"/>
</dbReference>
<dbReference type="PANTHER" id="PTHR45398">
    <property type="match status" value="1"/>
</dbReference>
<dbReference type="SUPFAM" id="SSF56801">
    <property type="entry name" value="Acetyl-CoA synthetase-like"/>
    <property type="match status" value="3"/>
</dbReference>
<dbReference type="PROSITE" id="PS50075">
    <property type="entry name" value="CARRIER"/>
    <property type="match status" value="3"/>
</dbReference>
<dbReference type="Pfam" id="PF00550">
    <property type="entry name" value="PP-binding"/>
    <property type="match status" value="3"/>
</dbReference>
<dbReference type="InterPro" id="IPR006162">
    <property type="entry name" value="Ppantetheine_attach_site"/>
</dbReference>
<dbReference type="InterPro" id="IPR020806">
    <property type="entry name" value="PKS_PP-bd"/>
</dbReference>
<dbReference type="Gene3D" id="3.30.559.30">
    <property type="entry name" value="Nonribosomal peptide synthetase, condensation domain"/>
    <property type="match status" value="4"/>
</dbReference>
<dbReference type="GeneID" id="65073415"/>
<feature type="domain" description="Carrier" evidence="5">
    <location>
        <begin position="1053"/>
        <end position="1127"/>
    </location>
</feature>
<dbReference type="SUPFAM" id="SSF52777">
    <property type="entry name" value="CoA-dependent acyltransferases"/>
    <property type="match status" value="8"/>
</dbReference>
<organism evidence="6 7">
    <name type="scientific">Pseudomonas congelans</name>
    <dbReference type="NCBI Taxonomy" id="200452"/>
    <lineage>
        <taxon>Bacteria</taxon>
        <taxon>Pseudomonadati</taxon>
        <taxon>Pseudomonadota</taxon>
        <taxon>Gammaproteobacteria</taxon>
        <taxon>Pseudomonadales</taxon>
        <taxon>Pseudomonadaceae</taxon>
        <taxon>Pseudomonas</taxon>
    </lineage>
</organism>
<evidence type="ECO:0000256" key="1">
    <source>
        <dbReference type="ARBA" id="ARBA00001957"/>
    </source>
</evidence>
<dbReference type="InterPro" id="IPR020845">
    <property type="entry name" value="AMP-binding_CS"/>
</dbReference>
<evidence type="ECO:0000256" key="4">
    <source>
        <dbReference type="SAM" id="MobiDB-lite"/>
    </source>
</evidence>
<evidence type="ECO:0000256" key="3">
    <source>
        <dbReference type="ARBA" id="ARBA00022553"/>
    </source>
</evidence>
<accession>A0A1H0IZN0</accession>
<evidence type="ECO:0000313" key="6">
    <source>
        <dbReference type="EMBL" id="SDO36782.1"/>
    </source>
</evidence>
<evidence type="ECO:0000313" key="7">
    <source>
        <dbReference type="Proteomes" id="UP000183042"/>
    </source>
</evidence>
<dbReference type="CDD" id="cd19543">
    <property type="entry name" value="DCL_NRPS"/>
    <property type="match status" value="1"/>
</dbReference>
<dbReference type="CDD" id="cd17646">
    <property type="entry name" value="A_NRPS_AB3403-like"/>
    <property type="match status" value="1"/>
</dbReference>
<dbReference type="InterPro" id="IPR042099">
    <property type="entry name" value="ANL_N_sf"/>
</dbReference>
<name>A0A1H0IZN0_9PSED</name>
<dbReference type="CDD" id="cd17643">
    <property type="entry name" value="A_NRPS_Cytc1-like"/>
    <property type="match status" value="1"/>
</dbReference>
<keyword evidence="7" id="KW-1185">Reference proteome</keyword>
<evidence type="ECO:0000256" key="2">
    <source>
        <dbReference type="ARBA" id="ARBA00022450"/>
    </source>
</evidence>
<dbReference type="Gene3D" id="3.30.559.10">
    <property type="entry name" value="Chloramphenicol acetyltransferase-like domain"/>
    <property type="match status" value="4"/>
</dbReference>
<feature type="domain" description="Carrier" evidence="5">
    <location>
        <begin position="2544"/>
        <end position="2619"/>
    </location>
</feature>
<dbReference type="Gene3D" id="1.10.1200.10">
    <property type="entry name" value="ACP-like"/>
    <property type="match status" value="3"/>
</dbReference>
<dbReference type="CDD" id="cd19531">
    <property type="entry name" value="LCL_NRPS-like"/>
    <property type="match status" value="2"/>
</dbReference>
<dbReference type="PANTHER" id="PTHR45398:SF1">
    <property type="entry name" value="ENZYME, PUTATIVE (JCVI)-RELATED"/>
    <property type="match status" value="1"/>
</dbReference>
<keyword evidence="2" id="KW-0596">Phosphopantetheine</keyword>
<dbReference type="InterPro" id="IPR036736">
    <property type="entry name" value="ACP-like_sf"/>
</dbReference>
<dbReference type="NCBIfam" id="TIGR01733">
    <property type="entry name" value="AA-adenyl-dom"/>
    <property type="match status" value="2"/>
</dbReference>
<protein>
    <submittedName>
        <fullName evidence="6">Non-ribosomal peptide synthase domain TIGR01720/amino acid adenylation domain-containing protein</fullName>
    </submittedName>
</protein>
<dbReference type="RefSeq" id="WP_074594269.1">
    <property type="nucleotide sequence ID" value="NZ_FNJH01000001.1"/>
</dbReference>